<feature type="domain" description="Misato Segment II tubulin-like" evidence="4">
    <location>
        <begin position="5"/>
        <end position="115"/>
    </location>
</feature>
<dbReference type="KEGG" id="goe:100907514"/>
<gene>
    <name evidence="7" type="primary">LOC100907514</name>
</gene>
<dbReference type="InterPro" id="IPR049942">
    <property type="entry name" value="DML1/Misato"/>
</dbReference>
<sequence>MVKGEVITLQLGSFSNFVASHLWNLQSQCFYYSKDAPFGHEFDHDVYYREGRSFLNKTTFTPRTVLIDLKGSVRNCSWPVDQAYDGPNDDEQKVWDGQVQIHKAEPQAASSKSEELGEVDVRPKKAPLQKNSWAGYLQNKYHPKSVTINNDFDSDNPQQPFGVFNQGETLWRLESENFEDRVRWFAEDCDHLSAFNIMMDTSNGFSGFASSCLDYLDDQFRAKSRVVWSLSDVPANDSAANYRALNTVLAYQKMQELADVVLPLSVSADGLRRHLRSSSLVALDPSPFTGGAALAMHVDSILSSLKLKSEGGCDFVNFLRLMTIPDRKFVVSSMAASPLSKDGRLEDLSPKCDSSKMATSAYAVSRGTETSHAIIVRISNTSAASTFHTMVRHPTKFCQDYFPEISSQSMRSVKGSQLVDGLFVVKNSADVVAHFDDLRRRRVNLGKMHRISLPEGDVTEAIQNVASLRENYLK</sequence>
<evidence type="ECO:0000259" key="4">
    <source>
        <dbReference type="Pfam" id="PF10644"/>
    </source>
</evidence>
<dbReference type="InterPro" id="IPR019605">
    <property type="entry name" value="Misato_II_tubulin-like"/>
</dbReference>
<dbReference type="PANTHER" id="PTHR13391">
    <property type="entry name" value="MITOCHONDRIAL DISTRIBUTION REGULATOR MISATO"/>
    <property type="match status" value="1"/>
</dbReference>
<proteinExistence type="inferred from homology"/>
<accession>A0AAJ6QTH6</accession>
<comment type="subcellular location">
    <subcellularLocation>
        <location evidence="1">Mitochondrion</location>
    </subcellularLocation>
</comment>
<dbReference type="GO" id="GO:0007005">
    <property type="term" value="P:mitochondrion organization"/>
    <property type="evidence" value="ECO:0007669"/>
    <property type="project" value="InterPro"/>
</dbReference>
<evidence type="ECO:0000256" key="1">
    <source>
        <dbReference type="ARBA" id="ARBA00004173"/>
    </source>
</evidence>
<keyword evidence="3" id="KW-0496">Mitochondrion</keyword>
<feature type="domain" description="DML1/Misato tubulin" evidence="5">
    <location>
        <begin position="131"/>
        <end position="281"/>
    </location>
</feature>
<dbReference type="InterPro" id="IPR029209">
    <property type="entry name" value="DML1/Misato_tubulin"/>
</dbReference>
<reference evidence="7" key="1">
    <citation type="submission" date="2025-08" db="UniProtKB">
        <authorList>
            <consortium name="RefSeq"/>
        </authorList>
    </citation>
    <scope>IDENTIFICATION</scope>
</reference>
<dbReference type="Gene3D" id="3.40.50.1440">
    <property type="entry name" value="Tubulin/FtsZ, GTPase domain"/>
    <property type="match status" value="1"/>
</dbReference>
<evidence type="ECO:0000256" key="3">
    <source>
        <dbReference type="ARBA" id="ARBA00023128"/>
    </source>
</evidence>
<dbReference type="CTD" id="33119"/>
<evidence type="ECO:0000313" key="7">
    <source>
        <dbReference type="RefSeq" id="XP_003743364.1"/>
    </source>
</evidence>
<dbReference type="PANTHER" id="PTHR13391:SF0">
    <property type="entry name" value="PROTEIN MISATO HOMOLOG 1"/>
    <property type="match status" value="1"/>
</dbReference>
<comment type="similarity">
    <text evidence="2">Belongs to the misato family.</text>
</comment>
<protein>
    <submittedName>
        <fullName evidence="7">Protein misato homolog 1</fullName>
    </submittedName>
</protein>
<organism evidence="6 7">
    <name type="scientific">Galendromus occidentalis</name>
    <name type="common">western predatory mite</name>
    <dbReference type="NCBI Taxonomy" id="34638"/>
    <lineage>
        <taxon>Eukaryota</taxon>
        <taxon>Metazoa</taxon>
        <taxon>Ecdysozoa</taxon>
        <taxon>Arthropoda</taxon>
        <taxon>Chelicerata</taxon>
        <taxon>Arachnida</taxon>
        <taxon>Acari</taxon>
        <taxon>Parasitiformes</taxon>
        <taxon>Mesostigmata</taxon>
        <taxon>Gamasina</taxon>
        <taxon>Phytoseioidea</taxon>
        <taxon>Phytoseiidae</taxon>
        <taxon>Typhlodrominae</taxon>
        <taxon>Galendromus</taxon>
    </lineage>
</organism>
<dbReference type="GeneID" id="100907514"/>
<dbReference type="Proteomes" id="UP000694867">
    <property type="component" value="Unplaced"/>
</dbReference>
<evidence type="ECO:0000259" key="5">
    <source>
        <dbReference type="Pfam" id="PF14881"/>
    </source>
</evidence>
<dbReference type="InterPro" id="IPR036525">
    <property type="entry name" value="Tubulin/FtsZ_GTPase_sf"/>
</dbReference>
<dbReference type="GO" id="GO:0005739">
    <property type="term" value="C:mitochondrion"/>
    <property type="evidence" value="ECO:0007669"/>
    <property type="project" value="UniProtKB-SubCell"/>
</dbReference>
<evidence type="ECO:0000256" key="2">
    <source>
        <dbReference type="ARBA" id="ARBA00008507"/>
    </source>
</evidence>
<dbReference type="AlphaFoldDB" id="A0AAJ6QTH6"/>
<keyword evidence="6" id="KW-1185">Reference proteome</keyword>
<dbReference type="RefSeq" id="XP_003743364.1">
    <property type="nucleotide sequence ID" value="XM_003743316.2"/>
</dbReference>
<dbReference type="Pfam" id="PF14881">
    <property type="entry name" value="Tubulin_3"/>
    <property type="match status" value="1"/>
</dbReference>
<evidence type="ECO:0000313" key="6">
    <source>
        <dbReference type="Proteomes" id="UP000694867"/>
    </source>
</evidence>
<dbReference type="Pfam" id="PF10644">
    <property type="entry name" value="Misat_Tub_SegII"/>
    <property type="match status" value="1"/>
</dbReference>
<name>A0AAJ6QTH6_9ACAR</name>
<dbReference type="SUPFAM" id="SSF52490">
    <property type="entry name" value="Tubulin nucleotide-binding domain-like"/>
    <property type="match status" value="1"/>
</dbReference>